<keyword evidence="3" id="KW-0862">Zinc</keyword>
<evidence type="ECO:0000256" key="1">
    <source>
        <dbReference type="ARBA" id="ARBA00022723"/>
    </source>
</evidence>
<evidence type="ECO:0000313" key="8">
    <source>
        <dbReference type="Proteomes" id="UP001177003"/>
    </source>
</evidence>
<feature type="domain" description="RING-type" evidence="6">
    <location>
        <begin position="179"/>
        <end position="218"/>
    </location>
</feature>
<feature type="region of interest" description="Disordered" evidence="5">
    <location>
        <begin position="113"/>
        <end position="140"/>
    </location>
</feature>
<dbReference type="GO" id="GO:0016567">
    <property type="term" value="P:protein ubiquitination"/>
    <property type="evidence" value="ECO:0007669"/>
    <property type="project" value="TreeGrafter"/>
</dbReference>
<evidence type="ECO:0000256" key="3">
    <source>
        <dbReference type="ARBA" id="ARBA00022833"/>
    </source>
</evidence>
<dbReference type="PANTHER" id="PTHR46858:SF7">
    <property type="entry name" value="RING-TYPE DOMAIN-CONTAINING PROTEIN"/>
    <property type="match status" value="1"/>
</dbReference>
<dbReference type="InterPro" id="IPR002110">
    <property type="entry name" value="Ankyrin_rpt"/>
</dbReference>
<dbReference type="Proteomes" id="UP001177003">
    <property type="component" value="Chromosome 0"/>
</dbReference>
<dbReference type="Gene3D" id="1.25.40.20">
    <property type="entry name" value="Ankyrin repeat-containing domain"/>
    <property type="match status" value="1"/>
</dbReference>
<dbReference type="EMBL" id="OX465086">
    <property type="protein sequence ID" value="CAI9262214.1"/>
    <property type="molecule type" value="Genomic_DNA"/>
</dbReference>
<keyword evidence="1" id="KW-0479">Metal-binding</keyword>
<dbReference type="PANTHER" id="PTHR46858">
    <property type="entry name" value="OS05G0521000 PROTEIN"/>
    <property type="match status" value="1"/>
</dbReference>
<dbReference type="Pfam" id="PF00023">
    <property type="entry name" value="Ank"/>
    <property type="match status" value="1"/>
</dbReference>
<evidence type="ECO:0000259" key="6">
    <source>
        <dbReference type="PROSITE" id="PS50089"/>
    </source>
</evidence>
<evidence type="ECO:0000313" key="7">
    <source>
        <dbReference type="EMBL" id="CAI9262214.1"/>
    </source>
</evidence>
<dbReference type="InterPro" id="IPR013083">
    <property type="entry name" value="Znf_RING/FYVE/PHD"/>
</dbReference>
<keyword evidence="8" id="KW-1185">Reference proteome</keyword>
<gene>
    <name evidence="7" type="ORF">LSALG_LOCUS2961</name>
</gene>
<name>A0AA35Y0H6_LACSI</name>
<protein>
    <recommendedName>
        <fullName evidence="6">RING-type domain-containing protein</fullName>
    </recommendedName>
</protein>
<evidence type="ECO:0000256" key="4">
    <source>
        <dbReference type="PROSITE-ProRule" id="PRU00175"/>
    </source>
</evidence>
<keyword evidence="2 4" id="KW-0863">Zinc-finger</keyword>
<dbReference type="PROSITE" id="PS50089">
    <property type="entry name" value="ZF_RING_2"/>
    <property type="match status" value="1"/>
</dbReference>
<dbReference type="GO" id="GO:0061630">
    <property type="term" value="F:ubiquitin protein ligase activity"/>
    <property type="evidence" value="ECO:0007669"/>
    <property type="project" value="TreeGrafter"/>
</dbReference>
<evidence type="ECO:0000256" key="2">
    <source>
        <dbReference type="ARBA" id="ARBA00022771"/>
    </source>
</evidence>
<proteinExistence type="predicted"/>
<dbReference type="SUPFAM" id="SSF48403">
    <property type="entry name" value="Ankyrin repeat"/>
    <property type="match status" value="1"/>
</dbReference>
<sequence>MHHKEGCHWNCSSSHHAAKKGLEQIVKLLLLHGASALLMNNGQTALDVARLNGYSNVVRAIENHICLFSGWLRALYIVPGFAQPPPRKVRPHSFNIQASSIRSPTQITKITNPITQNKEKSQWQNNDAGTSRNSVNYPPPTVSSAPPISDIMDDDLVHYISTDSTLIEKEKENKDSSTCVICLDAPIEGVCIPCGHMAGCMSCLDEVKGKNCGYPVCRTKIDQVVRGYAVKV</sequence>
<organism evidence="7 8">
    <name type="scientific">Lactuca saligna</name>
    <name type="common">Willowleaf lettuce</name>
    <dbReference type="NCBI Taxonomy" id="75948"/>
    <lineage>
        <taxon>Eukaryota</taxon>
        <taxon>Viridiplantae</taxon>
        <taxon>Streptophyta</taxon>
        <taxon>Embryophyta</taxon>
        <taxon>Tracheophyta</taxon>
        <taxon>Spermatophyta</taxon>
        <taxon>Magnoliopsida</taxon>
        <taxon>eudicotyledons</taxon>
        <taxon>Gunneridae</taxon>
        <taxon>Pentapetalae</taxon>
        <taxon>asterids</taxon>
        <taxon>campanulids</taxon>
        <taxon>Asterales</taxon>
        <taxon>Asteraceae</taxon>
        <taxon>Cichorioideae</taxon>
        <taxon>Cichorieae</taxon>
        <taxon>Lactucinae</taxon>
        <taxon>Lactuca</taxon>
    </lineage>
</organism>
<accession>A0AA35Y0H6</accession>
<dbReference type="SUPFAM" id="SSF57850">
    <property type="entry name" value="RING/U-box"/>
    <property type="match status" value="1"/>
</dbReference>
<dbReference type="InterPro" id="IPR036770">
    <property type="entry name" value="Ankyrin_rpt-contain_sf"/>
</dbReference>
<dbReference type="InterPro" id="IPR001841">
    <property type="entry name" value="Znf_RING"/>
</dbReference>
<reference evidence="7" key="1">
    <citation type="submission" date="2023-04" db="EMBL/GenBank/DDBJ databases">
        <authorList>
            <person name="Vijverberg K."/>
            <person name="Xiong W."/>
            <person name="Schranz E."/>
        </authorList>
    </citation>
    <scope>NUCLEOTIDE SEQUENCE</scope>
</reference>
<dbReference type="GO" id="GO:0008270">
    <property type="term" value="F:zinc ion binding"/>
    <property type="evidence" value="ECO:0007669"/>
    <property type="project" value="UniProtKB-KW"/>
</dbReference>
<evidence type="ECO:0000256" key="5">
    <source>
        <dbReference type="SAM" id="MobiDB-lite"/>
    </source>
</evidence>
<dbReference type="Gene3D" id="3.30.40.10">
    <property type="entry name" value="Zinc/RING finger domain, C3HC4 (zinc finger)"/>
    <property type="match status" value="1"/>
</dbReference>
<dbReference type="AlphaFoldDB" id="A0AA35Y0H6"/>
<dbReference type="Pfam" id="PF13920">
    <property type="entry name" value="zf-C3HC4_3"/>
    <property type="match status" value="1"/>
</dbReference>